<dbReference type="EMBL" id="DF973170">
    <property type="protein sequence ID" value="GAU17349.1"/>
    <property type="molecule type" value="Genomic_DNA"/>
</dbReference>
<reference evidence="2" key="1">
    <citation type="journal article" date="2017" name="Front. Plant Sci.">
        <title>Climate Clever Clovers: New Paradigm to Reduce the Environmental Footprint of Ruminants by Breeding Low Methanogenic Forages Utilizing Haplotype Variation.</title>
        <authorList>
            <person name="Kaur P."/>
            <person name="Appels R."/>
            <person name="Bayer P.E."/>
            <person name="Keeble-Gagnere G."/>
            <person name="Wang J."/>
            <person name="Hirakawa H."/>
            <person name="Shirasawa K."/>
            <person name="Vercoe P."/>
            <person name="Stefanova K."/>
            <person name="Durmic Z."/>
            <person name="Nichols P."/>
            <person name="Revell C."/>
            <person name="Isobe S.N."/>
            <person name="Edwards D."/>
            <person name="Erskine W."/>
        </authorList>
    </citation>
    <scope>NUCLEOTIDE SEQUENCE [LARGE SCALE GENOMIC DNA]</scope>
    <source>
        <strain evidence="2">cv. Daliak</strain>
    </source>
</reference>
<evidence type="ECO:0000313" key="1">
    <source>
        <dbReference type="EMBL" id="GAU17349.1"/>
    </source>
</evidence>
<gene>
    <name evidence="1" type="ORF">TSUD_232250</name>
</gene>
<dbReference type="Proteomes" id="UP000242715">
    <property type="component" value="Unassembled WGS sequence"/>
</dbReference>
<protein>
    <submittedName>
        <fullName evidence="1">Uncharacterized protein</fullName>
    </submittedName>
</protein>
<keyword evidence="2" id="KW-1185">Reference proteome</keyword>
<accession>A0A2Z6M5T0</accession>
<organism evidence="1 2">
    <name type="scientific">Trifolium subterraneum</name>
    <name type="common">Subterranean clover</name>
    <dbReference type="NCBI Taxonomy" id="3900"/>
    <lineage>
        <taxon>Eukaryota</taxon>
        <taxon>Viridiplantae</taxon>
        <taxon>Streptophyta</taxon>
        <taxon>Embryophyta</taxon>
        <taxon>Tracheophyta</taxon>
        <taxon>Spermatophyta</taxon>
        <taxon>Magnoliopsida</taxon>
        <taxon>eudicotyledons</taxon>
        <taxon>Gunneridae</taxon>
        <taxon>Pentapetalae</taxon>
        <taxon>rosids</taxon>
        <taxon>fabids</taxon>
        <taxon>Fabales</taxon>
        <taxon>Fabaceae</taxon>
        <taxon>Papilionoideae</taxon>
        <taxon>50 kb inversion clade</taxon>
        <taxon>NPAAA clade</taxon>
        <taxon>Hologalegina</taxon>
        <taxon>IRL clade</taxon>
        <taxon>Trifolieae</taxon>
        <taxon>Trifolium</taxon>
    </lineage>
</organism>
<evidence type="ECO:0000313" key="2">
    <source>
        <dbReference type="Proteomes" id="UP000242715"/>
    </source>
</evidence>
<name>A0A2Z6M5T0_TRISU</name>
<sequence length="81" mass="9537">MSDENMPIKKYDFTGTDVARRMVIEIQVDHFAIPRVNVNPKSQVDILYFSLFLQMEFRVDADTLRTIITSQGCCWRSQRLH</sequence>
<proteinExistence type="predicted"/>
<dbReference type="AlphaFoldDB" id="A0A2Z6M5T0"/>